<dbReference type="KEGG" id="lng:BSQ50_05545"/>
<dbReference type="PIRSF" id="PIRSF000097">
    <property type="entry name" value="AKR"/>
    <property type="match status" value="1"/>
</dbReference>
<feature type="domain" description="NADP-dependent oxidoreductase" evidence="4">
    <location>
        <begin position="1"/>
        <end position="251"/>
    </location>
</feature>
<dbReference type="EMBL" id="CP018180">
    <property type="protein sequence ID" value="AUJ33206.1"/>
    <property type="molecule type" value="Genomic_DNA"/>
</dbReference>
<gene>
    <name evidence="5" type="ORF">BSQ50_05545</name>
</gene>
<dbReference type="RefSeq" id="WP_148127334.1">
    <property type="nucleotide sequence ID" value="NZ_CP018180.1"/>
</dbReference>
<organism evidence="5 6">
    <name type="scientific">Liquorilactobacillus nagelii</name>
    <dbReference type="NCBI Taxonomy" id="82688"/>
    <lineage>
        <taxon>Bacteria</taxon>
        <taxon>Bacillati</taxon>
        <taxon>Bacillota</taxon>
        <taxon>Bacilli</taxon>
        <taxon>Lactobacillales</taxon>
        <taxon>Lactobacillaceae</taxon>
        <taxon>Liquorilactobacillus</taxon>
    </lineage>
</organism>
<evidence type="ECO:0000313" key="5">
    <source>
        <dbReference type="EMBL" id="AUJ33206.1"/>
    </source>
</evidence>
<feature type="site" description="Lowers pKa of active site Tyr" evidence="3">
    <location>
        <position position="64"/>
    </location>
</feature>
<evidence type="ECO:0000256" key="3">
    <source>
        <dbReference type="PIRSR" id="PIRSR000097-3"/>
    </source>
</evidence>
<name>A0A3S6QYG3_9LACO</name>
<accession>A0A3S6QYG3</accession>
<dbReference type="Proteomes" id="UP000324497">
    <property type="component" value="Chromosome"/>
</dbReference>
<dbReference type="PRINTS" id="PR00069">
    <property type="entry name" value="ALDKETRDTASE"/>
</dbReference>
<evidence type="ECO:0000259" key="4">
    <source>
        <dbReference type="Pfam" id="PF00248"/>
    </source>
</evidence>
<dbReference type="SUPFAM" id="SSF51430">
    <property type="entry name" value="NAD(P)-linked oxidoreductase"/>
    <property type="match status" value="1"/>
</dbReference>
<dbReference type="InterPro" id="IPR036812">
    <property type="entry name" value="NAD(P)_OxRdtase_dom_sf"/>
</dbReference>
<dbReference type="PANTHER" id="PTHR43638">
    <property type="entry name" value="OXIDOREDUCTASE, ALDO/KETO REDUCTASE FAMILY PROTEIN"/>
    <property type="match status" value="1"/>
</dbReference>
<keyword evidence="6" id="KW-1185">Reference proteome</keyword>
<sequence>MGTWRLGEGSKEKYQQEVATLRYGLNQGITLIDTAEMYGQGAAESLVGEAIQPFVRTNLTIVSKFYPWHANAQKLRTSLAASLKRLQTDYLDLYLLHWRQDTNLAEIVKNLENLKQEGLIHQWGVSNFDVADIKELLNIPDGNQCFANEDLYNLGSRGVETSLLELQRQQKIRFIAYSPFGSENSRYLEIKPQLRQMARKKGITVHSLLLAWVLQQGVYCIPKASSIKHLAENLTALDVSFSDDELSQLNMLYPRPINKVSLDMI</sequence>
<dbReference type="InterPro" id="IPR020471">
    <property type="entry name" value="AKR"/>
</dbReference>
<feature type="active site" description="Proton donor" evidence="1">
    <location>
        <position position="38"/>
    </location>
</feature>
<dbReference type="AlphaFoldDB" id="A0A3S6QYG3"/>
<proteinExistence type="predicted"/>
<protein>
    <submittedName>
        <fullName evidence="5">Aldo/keto reductase</fullName>
    </submittedName>
</protein>
<dbReference type="Pfam" id="PF00248">
    <property type="entry name" value="Aldo_ket_red"/>
    <property type="match status" value="1"/>
</dbReference>
<dbReference type="GO" id="GO:0016491">
    <property type="term" value="F:oxidoreductase activity"/>
    <property type="evidence" value="ECO:0007669"/>
    <property type="project" value="InterPro"/>
</dbReference>
<evidence type="ECO:0000256" key="2">
    <source>
        <dbReference type="PIRSR" id="PIRSR000097-2"/>
    </source>
</evidence>
<dbReference type="Gene3D" id="3.20.20.100">
    <property type="entry name" value="NADP-dependent oxidoreductase domain"/>
    <property type="match status" value="1"/>
</dbReference>
<feature type="binding site" evidence="2">
    <location>
        <position position="97"/>
    </location>
    <ligand>
        <name>substrate</name>
    </ligand>
</feature>
<dbReference type="PANTHER" id="PTHR43638:SF3">
    <property type="entry name" value="ALDEHYDE REDUCTASE"/>
    <property type="match status" value="1"/>
</dbReference>
<evidence type="ECO:0000313" key="6">
    <source>
        <dbReference type="Proteomes" id="UP000324497"/>
    </source>
</evidence>
<reference evidence="5 6" key="1">
    <citation type="submission" date="2016-11" db="EMBL/GenBank/DDBJ databases">
        <title>Interaction between Lactobacillus species and yeast in water kefir.</title>
        <authorList>
            <person name="Behr J."/>
            <person name="Xu D."/>
            <person name="Vogel R.F."/>
        </authorList>
    </citation>
    <scope>NUCLEOTIDE SEQUENCE [LARGE SCALE GENOMIC DNA]</scope>
    <source>
        <strain evidence="5 6">TMW 1.1827</strain>
    </source>
</reference>
<dbReference type="InterPro" id="IPR023210">
    <property type="entry name" value="NADP_OxRdtase_dom"/>
</dbReference>
<evidence type="ECO:0000256" key="1">
    <source>
        <dbReference type="PIRSR" id="PIRSR000097-1"/>
    </source>
</evidence>